<comment type="similarity">
    <text evidence="1 6">Belongs to the metallo-dependent hydrolases superfamily. Adenine deaminase family.</text>
</comment>
<keyword evidence="3 6" id="KW-0378">Hydrolase</keyword>
<dbReference type="InterPro" id="IPR006680">
    <property type="entry name" value="Amidohydro-rel"/>
</dbReference>
<evidence type="ECO:0000256" key="6">
    <source>
        <dbReference type="HAMAP-Rule" id="MF_01518"/>
    </source>
</evidence>
<dbReference type="PANTHER" id="PTHR11113:SF2">
    <property type="entry name" value="ADENINE DEAMINASE"/>
    <property type="match status" value="1"/>
</dbReference>
<dbReference type="EC" id="3.5.4.2" evidence="2 6"/>
<evidence type="ECO:0000256" key="3">
    <source>
        <dbReference type="ARBA" id="ARBA00022801"/>
    </source>
</evidence>
<dbReference type="Gene3D" id="3.20.20.140">
    <property type="entry name" value="Metal-dependent hydrolases"/>
    <property type="match status" value="1"/>
</dbReference>
<sequence>MRVDLLIENVQIFNSYFKRFMPGNAAVLDGKFIYIGKRGGESFEPGVTVDGQGRYMIPGLIDIHLHIESSMITPQAFSHALIRNGVTTIVPEPHEMANVFGPDGVKEMIKASRDCVADMFYAIPSSVPATSMETTGGSVEISDIDELLRTERIVCLGEIMNYVDVITDPDCKTNQILKHIRESYPQLIIEGHVPKLLDLELHQMIFSGVDSDHTHQTIEGIEARIGAGMFIELQEKSMTSEVIGYLIQHDVSEHFCFVTDDVMPDSFQRRGHLNHIVRKAIRMGMEPEKAIYASTFTPARRMRMHDRGAIAPGKIADFVLVSDVRELTVEQVYKCGRKVYDVTEPYEPKASERAFPQHFYESVKLTELAESDFQVKAEVSGDGRYIGRVMMVKDGSTFIEEQQAEVEVRGGRLMWQESGYGLIATFERYGKNGNRAYGLIGGDTIRRGAVATTYSHDNHNLLVVGHNPADMMLAANEVIASQGGFCVVEAGAVLASLRLPVGGILTEVPLEQTAEEVERLLGAMKSLGYRHYNPIMSLSTHSLAVSPALKITDYGLIDVNKGKVIPLLIQAL</sequence>
<feature type="domain" description="Amidohydrolase-related" evidence="7">
    <location>
        <begin position="55"/>
        <end position="337"/>
    </location>
</feature>
<comment type="catalytic activity">
    <reaction evidence="5 6">
        <text>adenine + H2O + H(+) = hypoxanthine + NH4(+)</text>
        <dbReference type="Rhea" id="RHEA:23688"/>
        <dbReference type="ChEBI" id="CHEBI:15377"/>
        <dbReference type="ChEBI" id="CHEBI:15378"/>
        <dbReference type="ChEBI" id="CHEBI:16708"/>
        <dbReference type="ChEBI" id="CHEBI:17368"/>
        <dbReference type="ChEBI" id="CHEBI:28938"/>
        <dbReference type="EC" id="3.5.4.2"/>
    </reaction>
</comment>
<reference evidence="9 10" key="1">
    <citation type="submission" date="2019-03" db="EMBL/GenBank/DDBJ databases">
        <title>This is whole genome sequence of Paenibacillus sp MS74 strain.</title>
        <authorList>
            <person name="Trinh H.N."/>
        </authorList>
    </citation>
    <scope>NUCLEOTIDE SEQUENCE [LARGE SCALE GENOMIC DNA]</scope>
    <source>
        <strain evidence="9 10">MS74</strain>
    </source>
</reference>
<dbReference type="HAMAP" id="MF_01518">
    <property type="entry name" value="Adenine_deamin"/>
    <property type="match status" value="1"/>
</dbReference>
<dbReference type="Pfam" id="PF01979">
    <property type="entry name" value="Amidohydro_1"/>
    <property type="match status" value="1"/>
</dbReference>
<evidence type="ECO:0000313" key="9">
    <source>
        <dbReference type="EMBL" id="TDF99526.1"/>
    </source>
</evidence>
<evidence type="ECO:0000256" key="5">
    <source>
        <dbReference type="ARBA" id="ARBA00047720"/>
    </source>
</evidence>
<comment type="caution">
    <text evidence="9">The sequence shown here is derived from an EMBL/GenBank/DDBJ whole genome shotgun (WGS) entry which is preliminary data.</text>
</comment>
<gene>
    <name evidence="6" type="primary">ade</name>
    <name evidence="9" type="ORF">E1757_06685</name>
</gene>
<evidence type="ECO:0000256" key="2">
    <source>
        <dbReference type="ARBA" id="ARBA00012782"/>
    </source>
</evidence>
<evidence type="ECO:0000313" key="10">
    <source>
        <dbReference type="Proteomes" id="UP000295636"/>
    </source>
</evidence>
<accession>A0A4R5KUX2</accession>
<dbReference type="Proteomes" id="UP000295636">
    <property type="component" value="Unassembled WGS sequence"/>
</dbReference>
<feature type="domain" description="Adenine deaminase C-terminal" evidence="8">
    <location>
        <begin position="399"/>
        <end position="562"/>
    </location>
</feature>
<proteinExistence type="inferred from homology"/>
<evidence type="ECO:0000259" key="8">
    <source>
        <dbReference type="Pfam" id="PF13382"/>
    </source>
</evidence>
<dbReference type="AlphaFoldDB" id="A0A4R5KUX2"/>
<dbReference type="EMBL" id="SMRT01000002">
    <property type="protein sequence ID" value="TDF99526.1"/>
    <property type="molecule type" value="Genomic_DNA"/>
</dbReference>
<protein>
    <recommendedName>
        <fullName evidence="2 6">Adenine deaminase</fullName>
        <shortName evidence="6">Adenase</shortName>
        <shortName evidence="6">Adenine aminase</shortName>
        <ecNumber evidence="2 6">3.5.4.2</ecNumber>
    </recommendedName>
</protein>
<dbReference type="InterPro" id="IPR011059">
    <property type="entry name" value="Metal-dep_hydrolase_composite"/>
</dbReference>
<dbReference type="SUPFAM" id="SSF51556">
    <property type="entry name" value="Metallo-dependent hydrolases"/>
    <property type="match status" value="1"/>
</dbReference>
<dbReference type="OrthoDB" id="9775607at2"/>
<dbReference type="PANTHER" id="PTHR11113">
    <property type="entry name" value="N-ACETYLGLUCOSAMINE-6-PHOSPHATE DEACETYLASE"/>
    <property type="match status" value="1"/>
</dbReference>
<dbReference type="Gene3D" id="2.30.40.10">
    <property type="entry name" value="Urease, subunit C, domain 1"/>
    <property type="match status" value="1"/>
</dbReference>
<evidence type="ECO:0000259" key="7">
    <source>
        <dbReference type="Pfam" id="PF01979"/>
    </source>
</evidence>
<organism evidence="9 10">
    <name type="scientific">Paenibacillus piri</name>
    <dbReference type="NCBI Taxonomy" id="2547395"/>
    <lineage>
        <taxon>Bacteria</taxon>
        <taxon>Bacillati</taxon>
        <taxon>Bacillota</taxon>
        <taxon>Bacilli</taxon>
        <taxon>Bacillales</taxon>
        <taxon>Paenibacillaceae</taxon>
        <taxon>Paenibacillus</taxon>
    </lineage>
</organism>
<dbReference type="RefSeq" id="WP_133226063.1">
    <property type="nucleotide sequence ID" value="NZ_SMRT01000002.1"/>
</dbReference>
<evidence type="ECO:0000256" key="1">
    <source>
        <dbReference type="ARBA" id="ARBA00006773"/>
    </source>
</evidence>
<name>A0A4R5KUX2_9BACL</name>
<dbReference type="GO" id="GO:0006146">
    <property type="term" value="P:adenine catabolic process"/>
    <property type="evidence" value="ECO:0007669"/>
    <property type="project" value="InterPro"/>
</dbReference>
<keyword evidence="4 6" id="KW-0464">Manganese</keyword>
<keyword evidence="10" id="KW-1185">Reference proteome</keyword>
<dbReference type="GO" id="GO:0000034">
    <property type="term" value="F:adenine deaminase activity"/>
    <property type="evidence" value="ECO:0007669"/>
    <property type="project" value="UniProtKB-UniRule"/>
</dbReference>
<dbReference type="InterPro" id="IPR026912">
    <property type="entry name" value="Adenine_deam_C"/>
</dbReference>
<dbReference type="InterPro" id="IPR032466">
    <property type="entry name" value="Metal_Hydrolase"/>
</dbReference>
<dbReference type="InterPro" id="IPR006679">
    <property type="entry name" value="Adenine_deam"/>
</dbReference>
<dbReference type="SUPFAM" id="SSF51338">
    <property type="entry name" value="Composite domain of metallo-dependent hydrolases"/>
    <property type="match status" value="1"/>
</dbReference>
<evidence type="ECO:0000256" key="4">
    <source>
        <dbReference type="ARBA" id="ARBA00023211"/>
    </source>
</evidence>
<comment type="cofactor">
    <cofactor evidence="6">
        <name>Mn(2+)</name>
        <dbReference type="ChEBI" id="CHEBI:29035"/>
    </cofactor>
</comment>
<dbReference type="Pfam" id="PF13382">
    <property type="entry name" value="Adenine_deam_C"/>
    <property type="match status" value="1"/>
</dbReference>